<reference evidence="2" key="1">
    <citation type="submission" date="2017-05" db="UniProtKB">
        <authorList>
            <consortium name="EnsemblMetazoa"/>
        </authorList>
    </citation>
    <scope>IDENTIFICATION</scope>
</reference>
<dbReference type="EnsemblMetazoa" id="Aqu2.1.13690_001">
    <property type="protein sequence ID" value="Aqu2.1.13690_001"/>
    <property type="gene ID" value="Aqu2.1.13690"/>
</dbReference>
<evidence type="ECO:0000313" key="2">
    <source>
        <dbReference type="EnsemblMetazoa" id="Aqu2.1.13690_001"/>
    </source>
</evidence>
<protein>
    <submittedName>
        <fullName evidence="2">Uncharacterized protein</fullName>
    </submittedName>
</protein>
<dbReference type="InParanoid" id="A0A1X7TGW1"/>
<evidence type="ECO:0000256" key="1">
    <source>
        <dbReference type="SAM" id="MobiDB-lite"/>
    </source>
</evidence>
<name>A0A1X7TGW1_AMPQE</name>
<feature type="region of interest" description="Disordered" evidence="1">
    <location>
        <begin position="23"/>
        <end position="50"/>
    </location>
</feature>
<accession>A0A1X7TGW1</accession>
<sequence>MLQERLLILLLVTLYNDDKWDKRGNRSHSSYPEVIPPDSAHRMNVDKVKS</sequence>
<feature type="compositionally biased region" description="Basic and acidic residues" evidence="1">
    <location>
        <begin position="39"/>
        <end position="50"/>
    </location>
</feature>
<dbReference type="AlphaFoldDB" id="A0A1X7TGW1"/>
<proteinExistence type="predicted"/>
<organism evidence="2">
    <name type="scientific">Amphimedon queenslandica</name>
    <name type="common">Sponge</name>
    <dbReference type="NCBI Taxonomy" id="400682"/>
    <lineage>
        <taxon>Eukaryota</taxon>
        <taxon>Metazoa</taxon>
        <taxon>Porifera</taxon>
        <taxon>Demospongiae</taxon>
        <taxon>Heteroscleromorpha</taxon>
        <taxon>Haplosclerida</taxon>
        <taxon>Niphatidae</taxon>
        <taxon>Amphimedon</taxon>
    </lineage>
</organism>